<dbReference type="EMBL" id="HBUF01240567">
    <property type="protein sequence ID" value="CAG6676784.1"/>
    <property type="molecule type" value="Transcribed_RNA"/>
</dbReference>
<dbReference type="EMBL" id="HBUF01240568">
    <property type="protein sequence ID" value="CAG6676789.1"/>
    <property type="molecule type" value="Transcribed_RNA"/>
</dbReference>
<dbReference type="EMBL" id="HBUF01240560">
    <property type="protein sequence ID" value="CAG6676753.1"/>
    <property type="molecule type" value="Transcribed_RNA"/>
</dbReference>
<feature type="chain" id="PRO_5036262019" evidence="1">
    <location>
        <begin position="19"/>
        <end position="173"/>
    </location>
</feature>
<proteinExistence type="predicted"/>
<evidence type="ECO:0000256" key="1">
    <source>
        <dbReference type="SAM" id="SignalP"/>
    </source>
</evidence>
<dbReference type="EMBL" id="HBUF01240569">
    <property type="protein sequence ID" value="CAG6676794.1"/>
    <property type="molecule type" value="Transcribed_RNA"/>
</dbReference>
<name>A0A8D8SY10_9HEMI</name>
<dbReference type="EMBL" id="HBUF01240563">
    <property type="protein sequence ID" value="CAG6676768.1"/>
    <property type="molecule type" value="Transcribed_RNA"/>
</dbReference>
<reference evidence="2" key="1">
    <citation type="submission" date="2021-05" db="EMBL/GenBank/DDBJ databases">
        <authorList>
            <person name="Alioto T."/>
            <person name="Alioto T."/>
            <person name="Gomez Garrido J."/>
        </authorList>
    </citation>
    <scope>NUCLEOTIDE SEQUENCE</scope>
</reference>
<keyword evidence="1" id="KW-0732">Signal</keyword>
<dbReference type="EMBL" id="HBUF01240571">
    <property type="protein sequence ID" value="CAG6676801.1"/>
    <property type="molecule type" value="Transcribed_RNA"/>
</dbReference>
<protein>
    <submittedName>
        <fullName evidence="2">Uncharacterized protein</fullName>
    </submittedName>
</protein>
<feature type="signal peptide" evidence="1">
    <location>
        <begin position="1"/>
        <end position="18"/>
    </location>
</feature>
<organism evidence="2">
    <name type="scientific">Cacopsylla melanoneura</name>
    <dbReference type="NCBI Taxonomy" id="428564"/>
    <lineage>
        <taxon>Eukaryota</taxon>
        <taxon>Metazoa</taxon>
        <taxon>Ecdysozoa</taxon>
        <taxon>Arthropoda</taxon>
        <taxon>Hexapoda</taxon>
        <taxon>Insecta</taxon>
        <taxon>Pterygota</taxon>
        <taxon>Neoptera</taxon>
        <taxon>Paraneoptera</taxon>
        <taxon>Hemiptera</taxon>
        <taxon>Sternorrhyncha</taxon>
        <taxon>Psylloidea</taxon>
        <taxon>Psyllidae</taxon>
        <taxon>Psyllinae</taxon>
        <taxon>Cacopsylla</taxon>
    </lineage>
</organism>
<dbReference type="EMBL" id="HBUF01240565">
    <property type="protein sequence ID" value="CAG6676774.1"/>
    <property type="molecule type" value="Transcribed_RNA"/>
</dbReference>
<dbReference type="EMBL" id="HBUF01240559">
    <property type="protein sequence ID" value="CAG6676748.1"/>
    <property type="molecule type" value="Transcribed_RNA"/>
</dbReference>
<dbReference type="EMBL" id="HBUF01240561">
    <property type="protein sequence ID" value="CAG6676758.1"/>
    <property type="molecule type" value="Transcribed_RNA"/>
</dbReference>
<dbReference type="EMBL" id="HBUF01240573">
    <property type="protein sequence ID" value="CAG6676807.1"/>
    <property type="molecule type" value="Transcribed_RNA"/>
</dbReference>
<dbReference type="EMBL" id="HBUF01240562">
    <property type="protein sequence ID" value="CAG6676763.1"/>
    <property type="molecule type" value="Transcribed_RNA"/>
</dbReference>
<dbReference type="AlphaFoldDB" id="A0A8D8SY10"/>
<dbReference type="EMBL" id="HBUF01240566">
    <property type="protein sequence ID" value="CAG6676779.1"/>
    <property type="molecule type" value="Transcribed_RNA"/>
</dbReference>
<evidence type="ECO:0000313" key="2">
    <source>
        <dbReference type="EMBL" id="CAG6676801.1"/>
    </source>
</evidence>
<sequence>MVLYFFLEAFLTQFLVFAELCDMTELKTTETLDRVLNEWFTGEFSVPHVNIAGHVLALEHKLNSCTRYISRFSLDKRFPIQTLHVSYFEVPTVNIFHNFFISDLKVHIFNNSGTGNIIRWDKGHELFLHLLALNNQVCTLGCCATYQELTSVQSLNINNLITLVSYLSNQLGQ</sequence>
<accession>A0A8D8SY10</accession>